<reference evidence="3" key="1">
    <citation type="submission" date="2025-05" db="UniProtKB">
        <authorList>
            <consortium name="Ensembl"/>
        </authorList>
    </citation>
    <scope>IDENTIFICATION</scope>
</reference>
<keyword evidence="1" id="KW-0067">ATP-binding</keyword>
<evidence type="ECO:0000313" key="4">
    <source>
        <dbReference type="Proteomes" id="UP000265140"/>
    </source>
</evidence>
<feature type="domain" description="Protein kinase" evidence="2">
    <location>
        <begin position="6"/>
        <end position="109"/>
    </location>
</feature>
<dbReference type="OMA" id="SKQWALA"/>
<dbReference type="InterPro" id="IPR017441">
    <property type="entry name" value="Protein_kinase_ATP_BS"/>
</dbReference>
<dbReference type="GeneTree" id="ENSGT00940000180479"/>
<dbReference type="Proteomes" id="UP000265140">
    <property type="component" value="Unassembled WGS sequence"/>
</dbReference>
<organism evidence="3 4">
    <name type="scientific">Esox lucius</name>
    <name type="common">Northern pike</name>
    <dbReference type="NCBI Taxonomy" id="8010"/>
    <lineage>
        <taxon>Eukaryota</taxon>
        <taxon>Metazoa</taxon>
        <taxon>Chordata</taxon>
        <taxon>Craniata</taxon>
        <taxon>Vertebrata</taxon>
        <taxon>Euteleostomi</taxon>
        <taxon>Actinopterygii</taxon>
        <taxon>Neopterygii</taxon>
        <taxon>Teleostei</taxon>
        <taxon>Protacanthopterygii</taxon>
        <taxon>Esociformes</taxon>
        <taxon>Esocidae</taxon>
        <taxon>Esox</taxon>
    </lineage>
</organism>
<dbReference type="GO" id="GO:0005524">
    <property type="term" value="F:ATP binding"/>
    <property type="evidence" value="ECO:0007669"/>
    <property type="project" value="UniProtKB-UniRule"/>
</dbReference>
<accession>A0A6Q2Y9V0</accession>
<dbReference type="InParanoid" id="A0A6Q2Y9V0"/>
<proteinExistence type="predicted"/>
<evidence type="ECO:0000313" key="3">
    <source>
        <dbReference type="Ensembl" id="ENSELUP00000062739.1"/>
    </source>
</evidence>
<protein>
    <recommendedName>
        <fullName evidence="2">Protein kinase domain-containing protein</fullName>
    </recommendedName>
</protein>
<sequence length="109" mass="12326">MRMENYIQNSVIGRGAYGTVYKVKCVKTGEWFAMKCHSYGAEDATVRELSCLTALKGHPNVINIRTMSLIHEILVWYITISTKHVPVANDETTLSWASHSAHCMIPHFD</sequence>
<keyword evidence="4" id="KW-1185">Reference proteome</keyword>
<dbReference type="Ensembl" id="ENSELUT00000074434.2">
    <property type="protein sequence ID" value="ENSELUP00000062739.1"/>
    <property type="gene ID" value="ENSELUG00000035652.1"/>
</dbReference>
<dbReference type="Bgee" id="ENSELUG00000025923">
    <property type="expression patterns" value="Expressed in testis"/>
</dbReference>
<dbReference type="PROSITE" id="PS50011">
    <property type="entry name" value="PROTEIN_KINASE_DOM"/>
    <property type="match status" value="1"/>
</dbReference>
<dbReference type="InterPro" id="IPR000719">
    <property type="entry name" value="Prot_kinase_dom"/>
</dbReference>
<dbReference type="SUPFAM" id="SSF56112">
    <property type="entry name" value="Protein kinase-like (PK-like)"/>
    <property type="match status" value="1"/>
</dbReference>
<dbReference type="InterPro" id="IPR011009">
    <property type="entry name" value="Kinase-like_dom_sf"/>
</dbReference>
<name>A0A6Q2Y9V0_ESOLU</name>
<dbReference type="AlphaFoldDB" id="A0A6Q2Y9V0"/>
<evidence type="ECO:0000259" key="2">
    <source>
        <dbReference type="PROSITE" id="PS50011"/>
    </source>
</evidence>
<keyword evidence="1" id="KW-0547">Nucleotide-binding</keyword>
<dbReference type="Ensembl" id="ENSELUT00000080324.2">
    <property type="protein sequence ID" value="ENSELUP00000071341.2"/>
    <property type="gene ID" value="ENSELUG00000038091.1"/>
</dbReference>
<feature type="binding site" evidence="1">
    <location>
        <position position="35"/>
    </location>
    <ligand>
        <name>ATP</name>
        <dbReference type="ChEBI" id="CHEBI:30616"/>
    </ligand>
</feature>
<dbReference type="GO" id="GO:0004672">
    <property type="term" value="F:protein kinase activity"/>
    <property type="evidence" value="ECO:0007669"/>
    <property type="project" value="InterPro"/>
</dbReference>
<accession>A0A6Q2Z0H1</accession>
<dbReference type="Gene3D" id="3.30.200.20">
    <property type="entry name" value="Phosphorylase Kinase, domain 1"/>
    <property type="match status" value="1"/>
</dbReference>
<evidence type="ECO:0000256" key="1">
    <source>
        <dbReference type="PROSITE-ProRule" id="PRU10141"/>
    </source>
</evidence>
<dbReference type="Pfam" id="PF00069">
    <property type="entry name" value="Pkinase"/>
    <property type="match status" value="1"/>
</dbReference>
<dbReference type="PROSITE" id="PS00107">
    <property type="entry name" value="PROTEIN_KINASE_ATP"/>
    <property type="match status" value="1"/>
</dbReference>